<dbReference type="EMBL" id="BJXU01000017">
    <property type="protein sequence ID" value="GEN22642.1"/>
    <property type="molecule type" value="Genomic_DNA"/>
</dbReference>
<evidence type="ECO:0000313" key="1">
    <source>
        <dbReference type="EMBL" id="GEN22642.1"/>
    </source>
</evidence>
<accession>A0ABQ0WCG6</accession>
<name>A0ABQ0WCG6_9GAMM</name>
<protein>
    <submittedName>
        <fullName evidence="1">Uncharacterized protein</fullName>
    </submittedName>
</protein>
<comment type="caution">
    <text evidence="1">The sequence shown here is derived from an EMBL/GenBank/DDBJ whole genome shotgun (WGS) entry which is preliminary data.</text>
</comment>
<evidence type="ECO:0000313" key="2">
    <source>
        <dbReference type="Proteomes" id="UP000321726"/>
    </source>
</evidence>
<proteinExistence type="predicted"/>
<keyword evidence="2" id="KW-1185">Reference proteome</keyword>
<sequence>MTVLGDGRRAGRWAREFVALTKKAPDDDRGMGKIHSYERCGVEIITPVSSSNTDTDLSIPCCDYALLRLGWCRMRSP</sequence>
<gene>
    <name evidence="1" type="ORF">HCU01_05910</name>
</gene>
<organism evidence="1 2">
    <name type="scientific">Halomonas cupida</name>
    <dbReference type="NCBI Taxonomy" id="44933"/>
    <lineage>
        <taxon>Bacteria</taxon>
        <taxon>Pseudomonadati</taxon>
        <taxon>Pseudomonadota</taxon>
        <taxon>Gammaproteobacteria</taxon>
        <taxon>Oceanospirillales</taxon>
        <taxon>Halomonadaceae</taxon>
        <taxon>Halomonas</taxon>
    </lineage>
</organism>
<reference evidence="1 2" key="1">
    <citation type="submission" date="2019-07" db="EMBL/GenBank/DDBJ databases">
        <title>Whole genome shotgun sequence of Halomonas cupida NBRC 102219.</title>
        <authorList>
            <person name="Hosoyama A."/>
            <person name="Uohara A."/>
            <person name="Ohji S."/>
            <person name="Ichikawa N."/>
        </authorList>
    </citation>
    <scope>NUCLEOTIDE SEQUENCE [LARGE SCALE GENOMIC DNA]</scope>
    <source>
        <strain evidence="1 2">NBRC 102219</strain>
    </source>
</reference>
<dbReference type="Proteomes" id="UP000321726">
    <property type="component" value="Unassembled WGS sequence"/>
</dbReference>